<keyword evidence="7 12" id="KW-0238">DNA-binding</keyword>
<dbReference type="InterPro" id="IPR037104">
    <property type="entry name" value="Annexin_sf"/>
</dbReference>
<evidence type="ECO:0000256" key="5">
    <source>
        <dbReference type="ARBA" id="ARBA00022833"/>
    </source>
</evidence>
<evidence type="ECO:0000259" key="15">
    <source>
        <dbReference type="PROSITE" id="PS01180"/>
    </source>
</evidence>
<evidence type="ECO:0000256" key="13">
    <source>
        <dbReference type="RuleBase" id="RU003540"/>
    </source>
</evidence>
<dbReference type="Pfam" id="PF00057">
    <property type="entry name" value="Ldl_recept_a"/>
    <property type="match status" value="1"/>
</dbReference>
<dbReference type="InterPro" id="IPR018502">
    <property type="entry name" value="Annexin_repeat"/>
</dbReference>
<keyword evidence="6 13" id="KW-0106">Calcium</keyword>
<feature type="compositionally biased region" description="Polar residues" evidence="14">
    <location>
        <begin position="1879"/>
        <end position="1891"/>
    </location>
</feature>
<sequence length="2091" mass="234852">MGRVPSAGGGNLVHCDIAPGVEWEALRLRWQMTSYATSLLLLLALAEAGAPATKCKTSEFACNNGRCVPLNKYCNIVNDCGDASDEPRYCTRCNRTYFGEAGRTYDLELHRPKEDKIPFICHLTFTAGGGEFGDLVQFGSLLHRGWREGAVHINSRFGILLASGQKYKTTASHTCARDPYVFWGRRTCINPLIASAFDEVAQCTNPTRWWSFSRVLWSFLMQNPVHLLGADDRNLRRKDIARRRFKCTTACFRLPQPRLKFSGSAALHTSCTGPPQARESCLCQLASSGVVLERNGNEQSHRDGSGTESRAFSYGGSFCKSRLQEAILTFDSFTLGRFVSFTSDGCPDGALQITEAGRPQVGGSWCGTSWGPAIYYSETKSVTIYVNLYRLSKDQNGYNFDYRMEYKFLRRKLATVRYGGGRPFLNTTAPTAEPEPEYYLGDLITGTYCSRIFSDCDRKHCRLQSPNFPGVYPRNLTCYYAVRQHEIPPGKHALIVVRQLKGQLVSIRSQAALYGTASTRELKVWNDCDDVQDYVTVYDGYTTRDPVILKFCGGGEAVPEAVSSGHELLVEFSTSPYGTFLYPSPSQALHGFQLEVEVKFVDQQSPSYVKAKRQCEFSLRGTNKGVLESPLHSLPANTTCLYHLQGIDTSVSPSPIPFRPLSSRYPDWRHAGMILPPPRYRVWLSIVKFHAAGSRDPQKPDLEMCRSYLNVWDGQLWSPSNCNDLYCGGRDKSRGIPRTSLSGASVGGKKKNVTLLARYCREHVPRSCDHSLLGNATRFPRPCALAESFLTSGDSLTLELRLADSTALRPVQFRALYEFVDLHLDGEPYGPGPCSRRFVAAAQDASQKFRSPRDIFLYGRGGAKNISCVYRFEAQKDERIKIAITQLTMKNRDCRTRLSKDTDRLECAGNTTATVRIFEIPWADVPGVPKDCLCSVDKDKLMPFTYVSTSNVVELRFDVTGMNASDDFTTLSFEGTWKLIQTPVCPSSLRMQGPSGEVAFTYPNKSPRERRTSPGRKRMGERSSFLHSDLICSILGERFVRREHHFLNFQTNCENSPRVIIPSANKYLYVKIGGVIMKHSSRLGDGGSRSVSPARCGTANRIKVHTALYSALICPYSTASRNNLVEVFSEGWRTGNVDGHSVGNMALDKIEIDRLGKDLPRSIVVEFIGKEEGAYSVMWLELARRRDVPPNGMGLFLLKPDECQYRCPELDACINSTVWCDGIEDCPSGIDEALTHCSMILQLPPLYLFLGACGILVSSFATCTAVWRTCRRRPRSILQTRLKSLSSDTAIIDEKGPTVYPASDFDPEADAAALKKAFKGLGSDEDAIIEILTNRNNSQRQQIAAQFKTMYGKDLIKELKSELRGNFEDVIVALMTEPIEFQAKQLHKAISGLGTDEATIVEILSIHDNDTVVRIAQEYEGLYQRSLESDIKGDTSGTVKRLLVSLSTGHRDESETVDPEKAFADAQTLLRAGELIQGTDEPAFNEVLCQRNRSQIRAIFAEYENITGHPFETAVENEFSFTSKESLLALVHSIRDRTEYLAVRLHDSMAGIGTDDRTLIRIVVGRSEIDLEDIKEAFRLKYDKTLAEFIEGDCSGDYKNRYTRQVVIHITILIPDNKMRERCAVLDCKTGSDCGNERLTLFPIPKNKLVIWQKALPYIDKKLTHRDVICEKHFRKSDIIRDMKTRDPGLKKPKLAPGAVPSVFRGSKNKPVTPRGKKLEEKITEQVSKKAPVSKTQLKAVDRETFLDPAVRKNFNKKIQELRLKRKSGKTFSKKEYDELVSKAKKSPKTCQYDVVSDQGATRLVDKKAKSKFYAHDGELFDLFHHVHVDLKHADAPKIQKELNKKYKNIAYGDICAFVNLCPMCSGGAKKNTDEDEQTQNGSNSVGTPLQVNKRKSKSDKNKSGLCKNCDKKAIPQFPLCPGCKLKADVDPSLDQLCLYLTNDRSSRSVGAKLNFQTLLQRERAMFKMSPFLSKEKYDELLAQVKEAKAATDKKQFQLLLKNHDTVELEGVTRLIRPTLRGYIFKYYLHLDELYDILQYTHLQLEHGSWQKIFSAFKKVFVNVTFRDIVTYLSLCETCSKNWTNQSSPTK</sequence>
<dbReference type="InterPro" id="IPR001464">
    <property type="entry name" value="Annexin"/>
</dbReference>
<evidence type="ECO:0000256" key="14">
    <source>
        <dbReference type="SAM" id="MobiDB-lite"/>
    </source>
</evidence>
<dbReference type="PANTHER" id="PTHR47537:SF4">
    <property type="entry name" value="GH12701P"/>
    <property type="match status" value="1"/>
</dbReference>
<evidence type="ECO:0000256" key="9">
    <source>
        <dbReference type="ARBA" id="ARBA00023216"/>
    </source>
</evidence>
<keyword evidence="5" id="KW-0862">Zinc</keyword>
<keyword evidence="3 13" id="KW-0677">Repeat</keyword>
<dbReference type="CDD" id="cd00112">
    <property type="entry name" value="LDLa"/>
    <property type="match status" value="1"/>
</dbReference>
<dbReference type="Proteomes" id="UP000719412">
    <property type="component" value="Unassembled WGS sequence"/>
</dbReference>
<dbReference type="GO" id="GO:0005544">
    <property type="term" value="F:calcium-dependent phospholipid binding"/>
    <property type="evidence" value="ECO:0007669"/>
    <property type="project" value="UniProtKB-KW"/>
</dbReference>
<evidence type="ECO:0000256" key="6">
    <source>
        <dbReference type="ARBA" id="ARBA00022837"/>
    </source>
</evidence>
<dbReference type="FunFam" id="1.10.220.10:FF:000004">
    <property type="entry name" value="Annexin"/>
    <property type="match status" value="1"/>
</dbReference>
<evidence type="ECO:0000256" key="2">
    <source>
        <dbReference type="ARBA" id="ARBA00022723"/>
    </source>
</evidence>
<dbReference type="InterPro" id="IPR002172">
    <property type="entry name" value="LDrepeatLR_classA_rpt"/>
</dbReference>
<dbReference type="PROSITE" id="PS01209">
    <property type="entry name" value="LDLRA_1"/>
    <property type="match status" value="1"/>
</dbReference>
<dbReference type="Pfam" id="PF25090">
    <property type="entry name" value="DUF7805"/>
    <property type="match status" value="1"/>
</dbReference>
<organism evidence="17 18">
    <name type="scientific">Tenebrio molitor</name>
    <name type="common">Yellow mealworm beetle</name>
    <dbReference type="NCBI Taxonomy" id="7067"/>
    <lineage>
        <taxon>Eukaryota</taxon>
        <taxon>Metazoa</taxon>
        <taxon>Ecdysozoa</taxon>
        <taxon>Arthropoda</taxon>
        <taxon>Hexapoda</taxon>
        <taxon>Insecta</taxon>
        <taxon>Pterygota</taxon>
        <taxon>Neoptera</taxon>
        <taxon>Endopterygota</taxon>
        <taxon>Coleoptera</taxon>
        <taxon>Polyphaga</taxon>
        <taxon>Cucujiformia</taxon>
        <taxon>Tenebrionidae</taxon>
        <taxon>Tenebrio</taxon>
    </lineage>
</organism>
<feature type="disulfide bond" evidence="11">
    <location>
        <begin position="55"/>
        <end position="67"/>
    </location>
</feature>
<dbReference type="InterPro" id="IPR006612">
    <property type="entry name" value="THAP_Znf"/>
</dbReference>
<evidence type="ECO:0000313" key="17">
    <source>
        <dbReference type="EMBL" id="KAH0808609.1"/>
    </source>
</evidence>
<evidence type="ECO:0000256" key="3">
    <source>
        <dbReference type="ARBA" id="ARBA00022737"/>
    </source>
</evidence>
<dbReference type="PROSITE" id="PS00223">
    <property type="entry name" value="ANNEXIN_1"/>
    <property type="match status" value="1"/>
</dbReference>
<evidence type="ECO:0000256" key="7">
    <source>
        <dbReference type="ARBA" id="ARBA00023125"/>
    </source>
</evidence>
<dbReference type="SMART" id="SM00335">
    <property type="entry name" value="ANX"/>
    <property type="match status" value="4"/>
</dbReference>
<feature type="region of interest" description="Disordered" evidence="14">
    <location>
        <begin position="996"/>
        <end position="1020"/>
    </location>
</feature>
<keyword evidence="10 13" id="KW-0111">Calcium/phospholipid-binding</keyword>
<comment type="similarity">
    <text evidence="1 13">Belongs to the annexin family.</text>
</comment>
<dbReference type="PROSITE" id="PS01180">
    <property type="entry name" value="CUB"/>
    <property type="match status" value="1"/>
</dbReference>
<proteinExistence type="inferred from homology"/>
<dbReference type="EMBL" id="JABDTM020028644">
    <property type="protein sequence ID" value="KAH0808609.1"/>
    <property type="molecule type" value="Genomic_DNA"/>
</dbReference>
<dbReference type="PANTHER" id="PTHR47537">
    <property type="entry name" value="CUBILIN"/>
    <property type="match status" value="1"/>
</dbReference>
<keyword evidence="4 12" id="KW-0863">Zinc-finger</keyword>
<evidence type="ECO:0000256" key="8">
    <source>
        <dbReference type="ARBA" id="ARBA00023157"/>
    </source>
</evidence>
<protein>
    <recommendedName>
        <fullName evidence="13">Annexin</fullName>
    </recommendedName>
</protein>
<reference evidence="17" key="1">
    <citation type="journal article" date="2020" name="J Insects Food Feed">
        <title>The yellow mealworm (Tenebrio molitor) genome: a resource for the emerging insects as food and feed industry.</title>
        <authorList>
            <person name="Eriksson T."/>
            <person name="Andere A."/>
            <person name="Kelstrup H."/>
            <person name="Emery V."/>
            <person name="Picard C."/>
        </authorList>
    </citation>
    <scope>NUCLEOTIDE SEQUENCE</scope>
    <source>
        <strain evidence="17">Stoneville</strain>
        <tissue evidence="17">Whole head</tissue>
    </source>
</reference>
<evidence type="ECO:0000256" key="12">
    <source>
        <dbReference type="PROSITE-ProRule" id="PRU00309"/>
    </source>
</evidence>
<accession>A0A8J6H5R1</accession>
<dbReference type="PROSITE" id="PS50068">
    <property type="entry name" value="LDLRA_2"/>
    <property type="match status" value="2"/>
</dbReference>
<comment type="domain">
    <text evidence="13">A pair of annexin repeats may form one binding site for calcium and phospholipid.</text>
</comment>
<evidence type="ECO:0000256" key="4">
    <source>
        <dbReference type="ARBA" id="ARBA00022771"/>
    </source>
</evidence>
<dbReference type="SUPFAM" id="SSF57424">
    <property type="entry name" value="LDL receptor-like module"/>
    <property type="match status" value="1"/>
</dbReference>
<feature type="region of interest" description="Disordered" evidence="14">
    <location>
        <begin position="1685"/>
        <end position="1717"/>
    </location>
</feature>
<dbReference type="GO" id="GO:0005509">
    <property type="term" value="F:calcium ion binding"/>
    <property type="evidence" value="ECO:0007669"/>
    <property type="project" value="InterPro"/>
</dbReference>
<evidence type="ECO:0000256" key="1">
    <source>
        <dbReference type="ARBA" id="ARBA00007831"/>
    </source>
</evidence>
<dbReference type="Pfam" id="PF00191">
    <property type="entry name" value="Annexin"/>
    <property type="match status" value="4"/>
</dbReference>
<dbReference type="InterPro" id="IPR018252">
    <property type="entry name" value="Annexin_repeat_CS"/>
</dbReference>
<feature type="region of interest" description="Disordered" evidence="14">
    <location>
        <begin position="1870"/>
        <end position="1905"/>
    </location>
</feature>
<dbReference type="SUPFAM" id="SSF49854">
    <property type="entry name" value="Spermadhesin, CUB domain"/>
    <property type="match status" value="1"/>
</dbReference>
<dbReference type="InterPro" id="IPR056707">
    <property type="entry name" value="DUF7805"/>
</dbReference>
<dbReference type="SMART" id="SM00980">
    <property type="entry name" value="THAP"/>
    <property type="match status" value="1"/>
</dbReference>
<dbReference type="PROSITE" id="PS50950">
    <property type="entry name" value="ZF_THAP"/>
    <property type="match status" value="1"/>
</dbReference>
<dbReference type="InterPro" id="IPR035914">
    <property type="entry name" value="Sperma_CUB_dom_sf"/>
</dbReference>
<evidence type="ECO:0000256" key="10">
    <source>
        <dbReference type="ARBA" id="ARBA00023302"/>
    </source>
</evidence>
<dbReference type="SUPFAM" id="SSF47874">
    <property type="entry name" value="Annexin"/>
    <property type="match status" value="1"/>
</dbReference>
<dbReference type="FunFam" id="1.10.220.10:FF:000002">
    <property type="entry name" value="Annexin"/>
    <property type="match status" value="1"/>
</dbReference>
<reference evidence="17" key="2">
    <citation type="submission" date="2021-08" db="EMBL/GenBank/DDBJ databases">
        <authorList>
            <person name="Eriksson T."/>
        </authorList>
    </citation>
    <scope>NUCLEOTIDE SEQUENCE</scope>
    <source>
        <strain evidence="17">Stoneville</strain>
        <tissue evidence="17">Whole head</tissue>
    </source>
</reference>
<dbReference type="PROSITE" id="PS51897">
    <property type="entry name" value="ANNEXIN_2"/>
    <property type="match status" value="4"/>
</dbReference>
<keyword evidence="9 13" id="KW-0041">Annexin</keyword>
<gene>
    <name evidence="17" type="ORF">GEV33_014178</name>
</gene>
<evidence type="ECO:0000259" key="16">
    <source>
        <dbReference type="PROSITE" id="PS50950"/>
    </source>
</evidence>
<dbReference type="GO" id="GO:0005886">
    <property type="term" value="C:plasma membrane"/>
    <property type="evidence" value="ECO:0007669"/>
    <property type="project" value="TreeGrafter"/>
</dbReference>
<dbReference type="Gene3D" id="1.10.220.10">
    <property type="entry name" value="Annexin"/>
    <property type="match status" value="4"/>
</dbReference>
<dbReference type="FunFam" id="2.60.120.290:FF:000065">
    <property type="entry name" value="Uncharacterized protein, isoform E"/>
    <property type="match status" value="1"/>
</dbReference>
<evidence type="ECO:0000313" key="18">
    <source>
        <dbReference type="Proteomes" id="UP000719412"/>
    </source>
</evidence>
<dbReference type="FunFam" id="1.10.220.10:FF:000005">
    <property type="entry name" value="Annexin"/>
    <property type="match status" value="1"/>
</dbReference>
<dbReference type="GO" id="GO:0008270">
    <property type="term" value="F:zinc ion binding"/>
    <property type="evidence" value="ECO:0007669"/>
    <property type="project" value="UniProtKB-KW"/>
</dbReference>
<dbReference type="Gene3D" id="2.60.120.290">
    <property type="entry name" value="Spermadhesin, CUB domain"/>
    <property type="match status" value="1"/>
</dbReference>
<keyword evidence="8 11" id="KW-1015">Disulfide bond</keyword>
<comment type="caution">
    <text evidence="17">The sequence shown here is derived from an EMBL/GenBank/DDBJ whole genome shotgun (WGS) entry which is preliminary data.</text>
</comment>
<dbReference type="InterPro" id="IPR036055">
    <property type="entry name" value="LDL_receptor-like_sf"/>
</dbReference>
<feature type="domain" description="THAP-type" evidence="16">
    <location>
        <begin position="1619"/>
        <end position="1704"/>
    </location>
</feature>
<comment type="caution">
    <text evidence="11">Lacks conserved residue(s) required for the propagation of feature annotation.</text>
</comment>
<dbReference type="InterPro" id="IPR000859">
    <property type="entry name" value="CUB_dom"/>
</dbReference>
<dbReference type="GO" id="GO:0003677">
    <property type="term" value="F:DNA binding"/>
    <property type="evidence" value="ECO:0007669"/>
    <property type="project" value="UniProtKB-UniRule"/>
</dbReference>
<keyword evidence="18" id="KW-1185">Reference proteome</keyword>
<dbReference type="CDD" id="cd00041">
    <property type="entry name" value="CUB"/>
    <property type="match status" value="1"/>
</dbReference>
<dbReference type="InterPro" id="IPR023415">
    <property type="entry name" value="LDLR_class-A_CS"/>
</dbReference>
<dbReference type="SUPFAM" id="SSF57716">
    <property type="entry name" value="Glucocorticoid receptor-like (DNA-binding domain)"/>
    <property type="match status" value="1"/>
</dbReference>
<dbReference type="InterPro" id="IPR053207">
    <property type="entry name" value="Non-NMDA_GluR_Accessory"/>
</dbReference>
<dbReference type="PRINTS" id="PR00196">
    <property type="entry name" value="ANNEXIN"/>
</dbReference>
<feature type="domain" description="CUB" evidence="15">
    <location>
        <begin position="449"/>
        <end position="599"/>
    </location>
</feature>
<dbReference type="Gene3D" id="4.10.400.10">
    <property type="entry name" value="Low-density Lipoprotein Receptor"/>
    <property type="match status" value="1"/>
</dbReference>
<keyword evidence="2" id="KW-0479">Metal-binding</keyword>
<dbReference type="FunFam" id="1.10.220.10:FF:000001">
    <property type="entry name" value="Annexin"/>
    <property type="match status" value="1"/>
</dbReference>
<feature type="disulfide bond" evidence="11">
    <location>
        <begin position="62"/>
        <end position="80"/>
    </location>
</feature>
<evidence type="ECO:0000256" key="11">
    <source>
        <dbReference type="PROSITE-ProRule" id="PRU00124"/>
    </source>
</evidence>
<dbReference type="SMART" id="SM00192">
    <property type="entry name" value="LDLa"/>
    <property type="match status" value="2"/>
</dbReference>
<dbReference type="SMART" id="SM00042">
    <property type="entry name" value="CUB"/>
    <property type="match status" value="1"/>
</dbReference>
<dbReference type="Pfam" id="PF05485">
    <property type="entry name" value="THAP"/>
    <property type="match status" value="1"/>
</dbReference>
<name>A0A8J6H5R1_TENMO</name>